<protein>
    <submittedName>
        <fullName evidence="2">Uncharacterized protein</fullName>
    </submittedName>
</protein>
<evidence type="ECO:0000313" key="2">
    <source>
        <dbReference type="EMBL" id="JAD17501.1"/>
    </source>
</evidence>
<dbReference type="AlphaFoldDB" id="A0A0A9QV54"/>
<name>A0A0A9QV54_ARUDO</name>
<sequence>MRIKASKPFDRDAIRSTRPTLSSDRIQPPGPKPSWIGSILRSHHPIRADGSAFNPRTDPKLPAPRNQTNQADAR</sequence>
<feature type="compositionally biased region" description="Polar residues" evidence="1">
    <location>
        <begin position="65"/>
        <end position="74"/>
    </location>
</feature>
<reference evidence="2" key="1">
    <citation type="submission" date="2014-09" db="EMBL/GenBank/DDBJ databases">
        <authorList>
            <person name="Magalhaes I.L.F."/>
            <person name="Oliveira U."/>
            <person name="Santos F.R."/>
            <person name="Vidigal T.H.D.A."/>
            <person name="Brescovit A.D."/>
            <person name="Santos A.J."/>
        </authorList>
    </citation>
    <scope>NUCLEOTIDE SEQUENCE</scope>
    <source>
        <tissue evidence="2">Shoot tissue taken approximately 20 cm above the soil surface</tissue>
    </source>
</reference>
<proteinExistence type="predicted"/>
<dbReference type="EMBL" id="GBRH01280394">
    <property type="protein sequence ID" value="JAD17501.1"/>
    <property type="molecule type" value="Transcribed_RNA"/>
</dbReference>
<organism evidence="2">
    <name type="scientific">Arundo donax</name>
    <name type="common">Giant reed</name>
    <name type="synonym">Donax arundinaceus</name>
    <dbReference type="NCBI Taxonomy" id="35708"/>
    <lineage>
        <taxon>Eukaryota</taxon>
        <taxon>Viridiplantae</taxon>
        <taxon>Streptophyta</taxon>
        <taxon>Embryophyta</taxon>
        <taxon>Tracheophyta</taxon>
        <taxon>Spermatophyta</taxon>
        <taxon>Magnoliopsida</taxon>
        <taxon>Liliopsida</taxon>
        <taxon>Poales</taxon>
        <taxon>Poaceae</taxon>
        <taxon>PACMAD clade</taxon>
        <taxon>Arundinoideae</taxon>
        <taxon>Arundineae</taxon>
        <taxon>Arundo</taxon>
    </lineage>
</organism>
<reference evidence="2" key="2">
    <citation type="journal article" date="2015" name="Data Brief">
        <title>Shoot transcriptome of the giant reed, Arundo donax.</title>
        <authorList>
            <person name="Barrero R.A."/>
            <person name="Guerrero F.D."/>
            <person name="Moolhuijzen P."/>
            <person name="Goolsby J.A."/>
            <person name="Tidwell J."/>
            <person name="Bellgard S.E."/>
            <person name="Bellgard M.I."/>
        </authorList>
    </citation>
    <scope>NUCLEOTIDE SEQUENCE</scope>
    <source>
        <tissue evidence="2">Shoot tissue taken approximately 20 cm above the soil surface</tissue>
    </source>
</reference>
<feature type="region of interest" description="Disordered" evidence="1">
    <location>
        <begin position="1"/>
        <end position="74"/>
    </location>
</feature>
<accession>A0A0A9QV54</accession>
<evidence type="ECO:0000256" key="1">
    <source>
        <dbReference type="SAM" id="MobiDB-lite"/>
    </source>
</evidence>